<comment type="caution">
    <text evidence="2">The sequence shown here is derived from an EMBL/GenBank/DDBJ whole genome shotgun (WGS) entry which is preliminary data.</text>
</comment>
<sequence length="153" mass="16882" precursor="true">MKAFQTNFSAFAVGCLAVGRAYGMDGMRFGRYRKPLEGIRRYRKVKKNFLVVNEAVTIIGLSADEAGNGGQNSVGNRRSKFNTSLGVRSVTDANGRYRSVKKFFGMDGEDRSQESENEPRGMRGMRKGEGCDGGFDGGWSLSLSRQGWGKLIF</sequence>
<gene>
    <name evidence="2" type="ORF">Cflav_PD3574</name>
</gene>
<name>B9XH81_PEDPL</name>
<evidence type="ECO:0000313" key="2">
    <source>
        <dbReference type="EMBL" id="EEF60716.1"/>
    </source>
</evidence>
<reference evidence="2 3" key="1">
    <citation type="journal article" date="2011" name="J. Bacteriol.">
        <title>Genome sequence of 'Pedosphaera parvula' Ellin514, an aerobic Verrucomicrobial isolate from pasture soil.</title>
        <authorList>
            <person name="Kant R."/>
            <person name="van Passel M.W."/>
            <person name="Sangwan P."/>
            <person name="Palva A."/>
            <person name="Lucas S."/>
            <person name="Copeland A."/>
            <person name="Lapidus A."/>
            <person name="Glavina Del Rio T."/>
            <person name="Dalin E."/>
            <person name="Tice H."/>
            <person name="Bruce D."/>
            <person name="Goodwin L."/>
            <person name="Pitluck S."/>
            <person name="Chertkov O."/>
            <person name="Larimer F.W."/>
            <person name="Land M.L."/>
            <person name="Hauser L."/>
            <person name="Brettin T.S."/>
            <person name="Detter J.C."/>
            <person name="Han S."/>
            <person name="de Vos W.M."/>
            <person name="Janssen P.H."/>
            <person name="Smidt H."/>
        </authorList>
    </citation>
    <scope>NUCLEOTIDE SEQUENCE [LARGE SCALE GENOMIC DNA]</scope>
    <source>
        <strain evidence="2 3">Ellin514</strain>
    </source>
</reference>
<proteinExistence type="predicted"/>
<dbReference type="PROSITE" id="PS51257">
    <property type="entry name" value="PROKAR_LIPOPROTEIN"/>
    <property type="match status" value="1"/>
</dbReference>
<evidence type="ECO:0000313" key="3">
    <source>
        <dbReference type="Proteomes" id="UP000003688"/>
    </source>
</evidence>
<feature type="region of interest" description="Disordered" evidence="1">
    <location>
        <begin position="107"/>
        <end position="131"/>
    </location>
</feature>
<feature type="compositionally biased region" description="Basic and acidic residues" evidence="1">
    <location>
        <begin position="108"/>
        <end position="130"/>
    </location>
</feature>
<dbReference type="EMBL" id="ABOX02000014">
    <property type="protein sequence ID" value="EEF60716.1"/>
    <property type="molecule type" value="Genomic_DNA"/>
</dbReference>
<accession>B9XH81</accession>
<dbReference type="STRING" id="320771.Cflav_PD3574"/>
<dbReference type="Proteomes" id="UP000003688">
    <property type="component" value="Unassembled WGS sequence"/>
</dbReference>
<dbReference type="AlphaFoldDB" id="B9XH81"/>
<keyword evidence="3" id="KW-1185">Reference proteome</keyword>
<protein>
    <submittedName>
        <fullName evidence="2">Uncharacterized protein</fullName>
    </submittedName>
</protein>
<organism evidence="2 3">
    <name type="scientific">Pedosphaera parvula (strain Ellin514)</name>
    <dbReference type="NCBI Taxonomy" id="320771"/>
    <lineage>
        <taxon>Bacteria</taxon>
        <taxon>Pseudomonadati</taxon>
        <taxon>Verrucomicrobiota</taxon>
        <taxon>Pedosphaerae</taxon>
        <taxon>Pedosphaerales</taxon>
        <taxon>Pedosphaeraceae</taxon>
        <taxon>Pedosphaera</taxon>
    </lineage>
</organism>
<evidence type="ECO:0000256" key="1">
    <source>
        <dbReference type="SAM" id="MobiDB-lite"/>
    </source>
</evidence>